<evidence type="ECO:0000256" key="1">
    <source>
        <dbReference type="ARBA" id="ARBA00001933"/>
    </source>
</evidence>
<evidence type="ECO:0000256" key="2">
    <source>
        <dbReference type="ARBA" id="ARBA00005003"/>
    </source>
</evidence>
<dbReference type="InterPro" id="IPR001216">
    <property type="entry name" value="P-phosphate_BS"/>
</dbReference>
<protein>
    <recommendedName>
        <fullName evidence="8 11">Cystathionine beta-synthase</fullName>
        <ecNumber evidence="4 11">4.2.1.22</ecNumber>
    </recommendedName>
</protein>
<dbReference type="InterPro" id="IPR001926">
    <property type="entry name" value="TrpB-like_PALP"/>
</dbReference>
<evidence type="ECO:0000256" key="5">
    <source>
        <dbReference type="ARBA" id="ARBA00022898"/>
    </source>
</evidence>
<sequence>MLYDSAPGVVISDSILDNIGYTPLVQINRITKDEGVECEICKIVIREPFHYEKQKTTQVNSASIVAKCEYFNPGGSVKDRIAKRMVEEAEAAGIITPGVSTIIEPTSGNTGIGLALMAAIKGYRLIIVLPENMSQEKVDILSALGAEIVRSPAGAAWDSENTHSAIAKRLQKEIPNAVILNQYGNPSNPMAHYDTTAEEILQACHGRLDVLVAGSGTGGTITGIAKKLKEKCPDIKIVGVDPHGSIVAEPASLNNVKCSFQVEGIGHDFVPEVLQRHLVDEWVKTGDQESFCMARRLIREEGLLCGGSSGTAMVAAIKVGKKLRKGQRVVVILPDTVRNYMSKFLRDDWMREKNFLDQKLENQGCQNNGTSNHQEVTVQMLKLKKAVSVTDTTSCKDAIELMEKNGFDQLPVANESRLKGMITSSHTLASMAFGHIQPSSPVSEIMFHFNSKGRRKFDIITVDTPLEQLAKFLTKSGSALVTSSDGSELKHIVTRLDLLSYFAKHGSS</sequence>
<dbReference type="SMART" id="SM00116">
    <property type="entry name" value="CBS"/>
    <property type="match status" value="2"/>
</dbReference>
<organism evidence="13 14">
    <name type="scientific">Apophysomyces ossiformis</name>
    <dbReference type="NCBI Taxonomy" id="679940"/>
    <lineage>
        <taxon>Eukaryota</taxon>
        <taxon>Fungi</taxon>
        <taxon>Fungi incertae sedis</taxon>
        <taxon>Mucoromycota</taxon>
        <taxon>Mucoromycotina</taxon>
        <taxon>Mucoromycetes</taxon>
        <taxon>Mucorales</taxon>
        <taxon>Mucorineae</taxon>
        <taxon>Mucoraceae</taxon>
        <taxon>Apophysomyces</taxon>
    </lineage>
</organism>
<evidence type="ECO:0000256" key="10">
    <source>
        <dbReference type="PROSITE-ProRule" id="PRU00703"/>
    </source>
</evidence>
<dbReference type="PROSITE" id="PS51371">
    <property type="entry name" value="CBS"/>
    <property type="match status" value="1"/>
</dbReference>
<comment type="caution">
    <text evidence="13">The sequence shown here is derived from an EMBL/GenBank/DDBJ whole genome shotgun (WGS) entry which is preliminary data.</text>
</comment>
<dbReference type="PANTHER" id="PTHR10314">
    <property type="entry name" value="CYSTATHIONINE BETA-SYNTHASE"/>
    <property type="match status" value="1"/>
</dbReference>
<accession>A0A8H7EMD6</accession>
<keyword evidence="5 11" id="KW-0663">Pyridoxal phosphate</keyword>
<dbReference type="GO" id="GO:0006535">
    <property type="term" value="P:cysteine biosynthetic process from serine"/>
    <property type="evidence" value="ECO:0007669"/>
    <property type="project" value="UniProtKB-UniRule"/>
</dbReference>
<comment type="cofactor">
    <cofactor evidence="1 11">
        <name>pyridoxal 5'-phosphate</name>
        <dbReference type="ChEBI" id="CHEBI:597326"/>
    </cofactor>
</comment>
<evidence type="ECO:0000256" key="3">
    <source>
        <dbReference type="ARBA" id="ARBA00007103"/>
    </source>
</evidence>
<evidence type="ECO:0000256" key="7">
    <source>
        <dbReference type="ARBA" id="ARBA00023239"/>
    </source>
</evidence>
<feature type="domain" description="CBS" evidence="12">
    <location>
        <begin position="380"/>
        <end position="439"/>
    </location>
</feature>
<evidence type="ECO:0000259" key="12">
    <source>
        <dbReference type="PROSITE" id="PS51371"/>
    </source>
</evidence>
<dbReference type="Proteomes" id="UP000605846">
    <property type="component" value="Unassembled WGS sequence"/>
</dbReference>
<keyword evidence="11" id="KW-0198">Cysteine biosynthesis</keyword>
<keyword evidence="7 11" id="KW-0456">Lyase</keyword>
<comment type="catalytic activity">
    <reaction evidence="9 11">
        <text>L-homocysteine + L-serine = L,L-cystathionine + H2O</text>
        <dbReference type="Rhea" id="RHEA:10112"/>
        <dbReference type="ChEBI" id="CHEBI:15377"/>
        <dbReference type="ChEBI" id="CHEBI:33384"/>
        <dbReference type="ChEBI" id="CHEBI:58161"/>
        <dbReference type="ChEBI" id="CHEBI:58199"/>
        <dbReference type="EC" id="4.2.1.22"/>
    </reaction>
</comment>
<dbReference type="InterPro" id="IPR046342">
    <property type="entry name" value="CBS_dom_sf"/>
</dbReference>
<dbReference type="SUPFAM" id="SSF54631">
    <property type="entry name" value="CBS-domain pair"/>
    <property type="match status" value="1"/>
</dbReference>
<evidence type="ECO:0000256" key="6">
    <source>
        <dbReference type="ARBA" id="ARBA00023122"/>
    </source>
</evidence>
<evidence type="ECO:0000256" key="9">
    <source>
        <dbReference type="ARBA" id="ARBA00047490"/>
    </source>
</evidence>
<dbReference type="InterPro" id="IPR000644">
    <property type="entry name" value="CBS_dom"/>
</dbReference>
<dbReference type="Pfam" id="PF00291">
    <property type="entry name" value="PALP"/>
    <property type="match status" value="1"/>
</dbReference>
<dbReference type="GO" id="GO:0004122">
    <property type="term" value="F:cystathionine beta-synthase activity"/>
    <property type="evidence" value="ECO:0007669"/>
    <property type="project" value="UniProtKB-UniRule"/>
</dbReference>
<name>A0A8H7EMD6_9FUNG</name>
<keyword evidence="6 10" id="KW-0129">CBS domain</keyword>
<dbReference type="FunFam" id="3.40.50.1100:FF:000003">
    <property type="entry name" value="Cystathionine beta-synthase"/>
    <property type="match status" value="1"/>
</dbReference>
<keyword evidence="11" id="KW-0028">Amino-acid biosynthesis</keyword>
<proteinExistence type="inferred from homology"/>
<dbReference type="InterPro" id="IPR050214">
    <property type="entry name" value="Cys_Synth/Cystath_Beta-Synth"/>
</dbReference>
<dbReference type="InterPro" id="IPR005857">
    <property type="entry name" value="Cysta_beta_synth"/>
</dbReference>
<keyword evidence="14" id="KW-1185">Reference proteome</keyword>
<dbReference type="EMBL" id="JABAYA010000261">
    <property type="protein sequence ID" value="KAF7721484.1"/>
    <property type="molecule type" value="Genomic_DNA"/>
</dbReference>
<dbReference type="OrthoDB" id="728at2759"/>
<evidence type="ECO:0000256" key="4">
    <source>
        <dbReference type="ARBA" id="ARBA00012041"/>
    </source>
</evidence>
<reference evidence="13" key="1">
    <citation type="submission" date="2020-01" db="EMBL/GenBank/DDBJ databases">
        <title>Genome Sequencing of Three Apophysomyces-Like Fungal Strains Confirms a Novel Fungal Genus in the Mucoromycota with divergent Burkholderia-like Endosymbiotic Bacteria.</title>
        <authorList>
            <person name="Stajich J.E."/>
            <person name="Macias A.M."/>
            <person name="Carter-House D."/>
            <person name="Lovett B."/>
            <person name="Kasson L.R."/>
            <person name="Berry K."/>
            <person name="Grigoriev I."/>
            <person name="Chang Y."/>
            <person name="Spatafora J."/>
            <person name="Kasson M.T."/>
        </authorList>
    </citation>
    <scope>NUCLEOTIDE SEQUENCE</scope>
    <source>
        <strain evidence="13">NRRL A-21654</strain>
    </source>
</reference>
<comment type="similarity">
    <text evidence="3 11">Belongs to the cysteine synthase/cystathionine beta-synthase family.</text>
</comment>
<dbReference type="EC" id="4.2.1.22" evidence="4 11"/>
<dbReference type="NCBIfam" id="TIGR01137">
    <property type="entry name" value="cysta_beta"/>
    <property type="match status" value="1"/>
</dbReference>
<dbReference type="FunFam" id="3.40.50.1100:FF:000118">
    <property type="entry name" value="Related to CYS4-cystathionine beta-synthase"/>
    <property type="match status" value="1"/>
</dbReference>
<evidence type="ECO:0000313" key="14">
    <source>
        <dbReference type="Proteomes" id="UP000605846"/>
    </source>
</evidence>
<dbReference type="PROSITE" id="PS00901">
    <property type="entry name" value="CYS_SYNTHASE"/>
    <property type="match status" value="1"/>
</dbReference>
<dbReference type="SUPFAM" id="SSF53686">
    <property type="entry name" value="Tryptophan synthase beta subunit-like PLP-dependent enzymes"/>
    <property type="match status" value="1"/>
</dbReference>
<dbReference type="UniPathway" id="UPA00136">
    <property type="reaction ID" value="UER00201"/>
</dbReference>
<evidence type="ECO:0000313" key="13">
    <source>
        <dbReference type="EMBL" id="KAF7721484.1"/>
    </source>
</evidence>
<dbReference type="AlphaFoldDB" id="A0A8H7EMD6"/>
<dbReference type="GO" id="GO:0019343">
    <property type="term" value="P:cysteine biosynthetic process via cystathionine"/>
    <property type="evidence" value="ECO:0007669"/>
    <property type="project" value="UniProtKB-UniRule"/>
</dbReference>
<dbReference type="Gene3D" id="3.10.580.10">
    <property type="entry name" value="CBS-domain"/>
    <property type="match status" value="1"/>
</dbReference>
<evidence type="ECO:0000256" key="11">
    <source>
        <dbReference type="RuleBase" id="RU361204"/>
    </source>
</evidence>
<gene>
    <name evidence="13" type="ORF">EC973_004641</name>
</gene>
<dbReference type="Pfam" id="PF00571">
    <property type="entry name" value="CBS"/>
    <property type="match status" value="2"/>
</dbReference>
<comment type="pathway">
    <text evidence="2">Amino-acid biosynthesis; L-cysteine biosynthesis; L-cysteine from L-homocysteine and L-serine: step 1/2.</text>
</comment>
<dbReference type="GO" id="GO:0005737">
    <property type="term" value="C:cytoplasm"/>
    <property type="evidence" value="ECO:0007669"/>
    <property type="project" value="InterPro"/>
</dbReference>
<evidence type="ECO:0000256" key="8">
    <source>
        <dbReference type="ARBA" id="ARBA00026192"/>
    </source>
</evidence>
<dbReference type="CDD" id="cd01561">
    <property type="entry name" value="CBS_like"/>
    <property type="match status" value="1"/>
</dbReference>
<dbReference type="Gene3D" id="3.40.50.1100">
    <property type="match status" value="2"/>
</dbReference>
<dbReference type="InterPro" id="IPR036052">
    <property type="entry name" value="TrpB-like_PALP_sf"/>
</dbReference>